<organism evidence="1 2">
    <name type="scientific">Candidatus Lokiarchaeum ossiferum</name>
    <dbReference type="NCBI Taxonomy" id="2951803"/>
    <lineage>
        <taxon>Archaea</taxon>
        <taxon>Promethearchaeati</taxon>
        <taxon>Promethearchaeota</taxon>
        <taxon>Promethearchaeia</taxon>
        <taxon>Promethearchaeales</taxon>
        <taxon>Promethearchaeaceae</taxon>
        <taxon>Candidatus Lokiarchaeum</taxon>
    </lineage>
</organism>
<reference evidence="1" key="1">
    <citation type="submission" date="2022-09" db="EMBL/GenBank/DDBJ databases">
        <title>Actin cytoskeleton and complex cell architecture in an #Asgard archaeon.</title>
        <authorList>
            <person name="Ponce Toledo R.I."/>
            <person name="Schleper C."/>
            <person name="Rodrigues Oliveira T."/>
            <person name="Wollweber F."/>
            <person name="Xu J."/>
            <person name="Rittmann S."/>
            <person name="Klingl A."/>
            <person name="Pilhofer M."/>
        </authorList>
    </citation>
    <scope>NUCLEOTIDE SEQUENCE</scope>
    <source>
        <strain evidence="1">B-35</strain>
    </source>
</reference>
<evidence type="ECO:0000313" key="2">
    <source>
        <dbReference type="Proteomes" id="UP001208689"/>
    </source>
</evidence>
<accession>A0ABY6HWB9</accession>
<evidence type="ECO:0000313" key="1">
    <source>
        <dbReference type="EMBL" id="UYP47828.1"/>
    </source>
</evidence>
<protein>
    <submittedName>
        <fullName evidence="1">Uncharacterized protein</fullName>
    </submittedName>
</protein>
<proteinExistence type="predicted"/>
<dbReference type="Proteomes" id="UP001208689">
    <property type="component" value="Chromosome"/>
</dbReference>
<sequence length="161" mass="18784">MPSLFNEPDALPQYLERMIDEAIEQDFVDVLRLTPLDQQNDMYKAIKFSFDAGHVEILYERKVISADKASHVIPHKQFLFGFRPTDGLCIFSQKKSHKEMLCDGPIRELATQCPLTQSLQYVLVPWDQFKVWSYIPICCNEHESCPVKTRPFGLRRDLFDD</sequence>
<dbReference type="EMBL" id="CP104013">
    <property type="protein sequence ID" value="UYP47828.1"/>
    <property type="molecule type" value="Genomic_DNA"/>
</dbReference>
<keyword evidence="2" id="KW-1185">Reference proteome</keyword>
<name>A0ABY6HWB9_9ARCH</name>
<gene>
    <name evidence="1" type="ORF">NEF87_004113</name>
</gene>